<organism evidence="13 14">
    <name type="scientific">Blautia faecis</name>
    <dbReference type="NCBI Taxonomy" id="871665"/>
    <lineage>
        <taxon>Bacteria</taxon>
        <taxon>Bacillati</taxon>
        <taxon>Bacillota</taxon>
        <taxon>Clostridia</taxon>
        <taxon>Lachnospirales</taxon>
        <taxon>Lachnospiraceae</taxon>
        <taxon>Blautia</taxon>
    </lineage>
</organism>
<dbReference type="SUPFAM" id="SSF51391">
    <property type="entry name" value="Thiamin phosphate synthase"/>
    <property type="match status" value="1"/>
</dbReference>
<dbReference type="InterPro" id="IPR022998">
    <property type="entry name" value="ThiamineP_synth_TenI"/>
</dbReference>
<comment type="catalytic activity">
    <reaction evidence="6 9 10">
        <text>4-methyl-5-(2-phosphooxyethyl)-thiazole + 4-amino-2-methyl-5-(diphosphooxymethyl)pyrimidine + H(+) = thiamine phosphate + diphosphate</text>
        <dbReference type="Rhea" id="RHEA:22328"/>
        <dbReference type="ChEBI" id="CHEBI:15378"/>
        <dbReference type="ChEBI" id="CHEBI:33019"/>
        <dbReference type="ChEBI" id="CHEBI:37575"/>
        <dbReference type="ChEBI" id="CHEBI:57841"/>
        <dbReference type="ChEBI" id="CHEBI:58296"/>
        <dbReference type="EC" id="2.5.1.3"/>
    </reaction>
</comment>
<dbReference type="InterPro" id="IPR034291">
    <property type="entry name" value="TMP_synthase"/>
</dbReference>
<dbReference type="EC" id="2.5.1.3" evidence="9"/>
<keyword evidence="2 9" id="KW-0808">Transferase</keyword>
<accession>A0ABX2H8X8</accession>
<comment type="function">
    <text evidence="9">Condenses 4-methyl-5-(beta-hydroxyethyl)thiazole monophosphate (THZ-P) and 2-methyl-4-amino-5-hydroxymethyl pyrimidine pyrophosphate (HMP-PP) to form thiamine monophosphate (TMP).</text>
</comment>
<name>A0ABX2H8X8_9FIRM</name>
<keyword evidence="14" id="KW-1185">Reference proteome</keyword>
<evidence type="ECO:0000256" key="6">
    <source>
        <dbReference type="ARBA" id="ARBA00047334"/>
    </source>
</evidence>
<evidence type="ECO:0000256" key="1">
    <source>
        <dbReference type="ARBA" id="ARBA00005165"/>
    </source>
</evidence>
<evidence type="ECO:0000256" key="11">
    <source>
        <dbReference type="RuleBase" id="RU004253"/>
    </source>
</evidence>
<dbReference type="Proteomes" id="UP001644719">
    <property type="component" value="Unassembled WGS sequence"/>
</dbReference>
<gene>
    <name evidence="9" type="primary">thiE</name>
    <name evidence="13" type="ORF">G5B17_09380</name>
</gene>
<dbReference type="PANTHER" id="PTHR20857:SF23">
    <property type="entry name" value="THIAMINE BIOSYNTHETIC BIFUNCTIONAL ENZYME"/>
    <property type="match status" value="1"/>
</dbReference>
<dbReference type="RefSeq" id="WP_173769782.1">
    <property type="nucleotide sequence ID" value="NZ_JAAITS010000023.1"/>
</dbReference>
<evidence type="ECO:0000256" key="7">
    <source>
        <dbReference type="ARBA" id="ARBA00047851"/>
    </source>
</evidence>
<keyword evidence="5 9" id="KW-0784">Thiamine biosynthesis</keyword>
<comment type="pathway">
    <text evidence="1 9 11">Cofactor biosynthesis; thiamine diphosphate biosynthesis; thiamine phosphate from 4-amino-2-methyl-5-diphosphomethylpyrimidine and 4-methyl-5-(2-phosphoethyl)-thiazole: step 1/1.</text>
</comment>
<dbReference type="EMBL" id="JAAITS010000023">
    <property type="protein sequence ID" value="NSG85643.1"/>
    <property type="molecule type" value="Genomic_DNA"/>
</dbReference>
<evidence type="ECO:0000256" key="8">
    <source>
        <dbReference type="ARBA" id="ARBA00047883"/>
    </source>
</evidence>
<keyword evidence="4 9" id="KW-0460">Magnesium</keyword>
<dbReference type="GO" id="GO:0004789">
    <property type="term" value="F:thiamine-phosphate diphosphorylase activity"/>
    <property type="evidence" value="ECO:0007669"/>
    <property type="project" value="UniProtKB-EC"/>
</dbReference>
<evidence type="ECO:0000256" key="10">
    <source>
        <dbReference type="RuleBase" id="RU003826"/>
    </source>
</evidence>
<evidence type="ECO:0000256" key="2">
    <source>
        <dbReference type="ARBA" id="ARBA00022679"/>
    </source>
</evidence>
<dbReference type="CDD" id="cd00564">
    <property type="entry name" value="TMP_TenI"/>
    <property type="match status" value="1"/>
</dbReference>
<protein>
    <recommendedName>
        <fullName evidence="9">Thiamine-phosphate synthase</fullName>
        <shortName evidence="9">TP synthase</shortName>
        <shortName evidence="9">TPS</shortName>
        <ecNumber evidence="9">2.5.1.3</ecNumber>
    </recommendedName>
    <alternativeName>
        <fullName evidence="9">Thiamine-phosphate pyrophosphorylase</fullName>
        <shortName evidence="9">TMP pyrophosphorylase</shortName>
        <shortName evidence="9">TMP-PPase</shortName>
    </alternativeName>
</protein>
<dbReference type="PANTHER" id="PTHR20857">
    <property type="entry name" value="THIAMINE-PHOSPHATE PYROPHOSPHORYLASE"/>
    <property type="match status" value="1"/>
</dbReference>
<feature type="binding site" evidence="9">
    <location>
        <position position="167"/>
    </location>
    <ligand>
        <name>2-[(2R,5Z)-2-carboxy-4-methylthiazol-5(2H)-ylidene]ethyl phosphate</name>
        <dbReference type="ChEBI" id="CHEBI:62899"/>
    </ligand>
</feature>
<dbReference type="InterPro" id="IPR013785">
    <property type="entry name" value="Aldolase_TIM"/>
</dbReference>
<keyword evidence="3 9" id="KW-0479">Metal-binding</keyword>
<feature type="binding site" evidence="9">
    <location>
        <begin position="40"/>
        <end position="44"/>
    </location>
    <ligand>
        <name>4-amino-2-methyl-5-(diphosphooxymethyl)pyrimidine</name>
        <dbReference type="ChEBI" id="CHEBI:57841"/>
    </ligand>
</feature>
<evidence type="ECO:0000313" key="14">
    <source>
        <dbReference type="Proteomes" id="UP001644719"/>
    </source>
</evidence>
<evidence type="ECO:0000313" key="13">
    <source>
        <dbReference type="EMBL" id="NSG85643.1"/>
    </source>
</evidence>
<dbReference type="InterPro" id="IPR036206">
    <property type="entry name" value="ThiamineP_synth_sf"/>
</dbReference>
<feature type="binding site" evidence="9">
    <location>
        <position position="73"/>
    </location>
    <ligand>
        <name>Mg(2+)</name>
        <dbReference type="ChEBI" id="CHEBI:18420"/>
    </ligand>
</feature>
<feature type="binding site" evidence="9">
    <location>
        <position position="111"/>
    </location>
    <ligand>
        <name>4-amino-2-methyl-5-(diphosphooxymethyl)pyrimidine</name>
        <dbReference type="ChEBI" id="CHEBI:57841"/>
    </ligand>
</feature>
<comment type="similarity">
    <text evidence="9 10">Belongs to the thiamine-phosphate synthase family.</text>
</comment>
<comment type="cofactor">
    <cofactor evidence="9">
        <name>Mg(2+)</name>
        <dbReference type="ChEBI" id="CHEBI:18420"/>
    </cofactor>
    <text evidence="9">Binds 1 Mg(2+) ion per subunit.</text>
</comment>
<reference evidence="13 14" key="1">
    <citation type="journal article" date="2020" name="Cell Host Microbe">
        <title>Functional and Genomic Variation between Human-Derived Isolates of Lachnospiraceae Reveals Inter- and Intra-Species Diversity.</title>
        <authorList>
            <person name="Sorbara M.T."/>
            <person name="Littmann E.R."/>
            <person name="Fontana E."/>
            <person name="Moody T.U."/>
            <person name="Kohout C.E."/>
            <person name="Gjonbalaj M."/>
            <person name="Eaton V."/>
            <person name="Seok R."/>
            <person name="Leiner I.M."/>
            <person name="Pamer E.G."/>
        </authorList>
    </citation>
    <scope>NUCLEOTIDE SEQUENCE [LARGE SCALE GENOMIC DNA]</scope>
    <source>
        <strain evidence="13 14">MSK.17.74</strain>
    </source>
</reference>
<comment type="catalytic activity">
    <reaction evidence="7 9 10">
        <text>2-(2-carboxy-4-methylthiazol-5-yl)ethyl phosphate + 4-amino-2-methyl-5-(diphosphooxymethyl)pyrimidine + 2 H(+) = thiamine phosphate + CO2 + diphosphate</text>
        <dbReference type="Rhea" id="RHEA:47848"/>
        <dbReference type="ChEBI" id="CHEBI:15378"/>
        <dbReference type="ChEBI" id="CHEBI:16526"/>
        <dbReference type="ChEBI" id="CHEBI:33019"/>
        <dbReference type="ChEBI" id="CHEBI:37575"/>
        <dbReference type="ChEBI" id="CHEBI:57841"/>
        <dbReference type="ChEBI" id="CHEBI:62890"/>
        <dbReference type="EC" id="2.5.1.3"/>
    </reaction>
</comment>
<feature type="binding site" evidence="9">
    <location>
        <begin position="137"/>
        <end position="139"/>
    </location>
    <ligand>
        <name>2-[(2R,5Z)-2-carboxy-4-methylthiazol-5(2H)-ylidene]ethyl phosphate</name>
        <dbReference type="ChEBI" id="CHEBI:62899"/>
    </ligand>
</feature>
<feature type="binding site" evidence="9">
    <location>
        <position position="72"/>
    </location>
    <ligand>
        <name>4-amino-2-methyl-5-(diphosphooxymethyl)pyrimidine</name>
        <dbReference type="ChEBI" id="CHEBI:57841"/>
    </ligand>
</feature>
<dbReference type="Pfam" id="PF02581">
    <property type="entry name" value="TMP-TENI"/>
    <property type="match status" value="1"/>
</dbReference>
<dbReference type="Gene3D" id="3.20.20.70">
    <property type="entry name" value="Aldolase class I"/>
    <property type="match status" value="1"/>
</dbReference>
<proteinExistence type="inferred from homology"/>
<feature type="binding site" evidence="9">
    <location>
        <position position="92"/>
    </location>
    <ligand>
        <name>Mg(2+)</name>
        <dbReference type="ChEBI" id="CHEBI:18420"/>
    </ligand>
</feature>
<comment type="catalytic activity">
    <reaction evidence="8 9 10">
        <text>2-[(2R,5Z)-2-carboxy-4-methylthiazol-5(2H)-ylidene]ethyl phosphate + 4-amino-2-methyl-5-(diphosphooxymethyl)pyrimidine + 2 H(+) = thiamine phosphate + CO2 + diphosphate</text>
        <dbReference type="Rhea" id="RHEA:47844"/>
        <dbReference type="ChEBI" id="CHEBI:15378"/>
        <dbReference type="ChEBI" id="CHEBI:16526"/>
        <dbReference type="ChEBI" id="CHEBI:33019"/>
        <dbReference type="ChEBI" id="CHEBI:37575"/>
        <dbReference type="ChEBI" id="CHEBI:57841"/>
        <dbReference type="ChEBI" id="CHEBI:62899"/>
        <dbReference type="EC" id="2.5.1.3"/>
    </reaction>
</comment>
<evidence type="ECO:0000256" key="3">
    <source>
        <dbReference type="ARBA" id="ARBA00022723"/>
    </source>
</evidence>
<comment type="caution">
    <text evidence="13">The sequence shown here is derived from an EMBL/GenBank/DDBJ whole genome shotgun (WGS) entry which is preliminary data.</text>
</comment>
<sequence>MNCNKKDLLLYAVTDRSWLNGRTLYDQVEEALKGGATFIQLREKNLDTDSFLKEAAEIKELCARYHAPFVINDNVEIAKEINADGVHVGQEDMAAGNARAILGSDKIIGVSAHTVEEAVLAEKNGADYLGVGAAFQTGTKKDAGNISHETIKQICEAVNIPVIAIGGITHDNVMELAGSGICGIAVVSAIFAAEDITKATRELKELTLKMKYSTCISKDNASSRKGISC</sequence>
<feature type="domain" description="Thiamine phosphate synthase/TenI" evidence="12">
    <location>
        <begin position="10"/>
        <end position="190"/>
    </location>
</feature>
<evidence type="ECO:0000259" key="12">
    <source>
        <dbReference type="Pfam" id="PF02581"/>
    </source>
</evidence>
<evidence type="ECO:0000256" key="5">
    <source>
        <dbReference type="ARBA" id="ARBA00022977"/>
    </source>
</evidence>
<feature type="binding site" evidence="9">
    <location>
        <begin position="187"/>
        <end position="188"/>
    </location>
    <ligand>
        <name>2-[(2R,5Z)-2-carboxy-4-methylthiazol-5(2H)-ylidene]ethyl phosphate</name>
        <dbReference type="ChEBI" id="CHEBI:62899"/>
    </ligand>
</feature>
<evidence type="ECO:0000256" key="9">
    <source>
        <dbReference type="HAMAP-Rule" id="MF_00097"/>
    </source>
</evidence>
<evidence type="ECO:0000256" key="4">
    <source>
        <dbReference type="ARBA" id="ARBA00022842"/>
    </source>
</evidence>
<dbReference type="NCBIfam" id="TIGR00693">
    <property type="entry name" value="thiE"/>
    <property type="match status" value="1"/>
</dbReference>
<dbReference type="HAMAP" id="MF_00097">
    <property type="entry name" value="TMP_synthase"/>
    <property type="match status" value="1"/>
</dbReference>
<feature type="binding site" evidence="9">
    <location>
        <position position="140"/>
    </location>
    <ligand>
        <name>4-amino-2-methyl-5-(diphosphooxymethyl)pyrimidine</name>
        <dbReference type="ChEBI" id="CHEBI:57841"/>
    </ligand>
</feature>